<dbReference type="InterPro" id="IPR019038">
    <property type="entry name" value="POLD3"/>
</dbReference>
<feature type="compositionally biased region" description="Basic residues" evidence="5">
    <location>
        <begin position="276"/>
        <end position="287"/>
    </location>
</feature>
<dbReference type="Pfam" id="PF09507">
    <property type="entry name" value="CDC27"/>
    <property type="match status" value="2"/>
</dbReference>
<dbReference type="InterPro" id="IPR041913">
    <property type="entry name" value="POLD3_sf"/>
</dbReference>
<evidence type="ECO:0000313" key="6">
    <source>
        <dbReference type="EMBL" id="KAF0521263.1"/>
    </source>
</evidence>
<evidence type="ECO:0000256" key="2">
    <source>
        <dbReference type="ARBA" id="ARBA00017589"/>
    </source>
</evidence>
<dbReference type="AlphaFoldDB" id="A0A8H4EMX3"/>
<comment type="subcellular location">
    <subcellularLocation>
        <location evidence="1">Nucleus</location>
    </subcellularLocation>
</comment>
<dbReference type="InterPro" id="IPR011050">
    <property type="entry name" value="Pectin_lyase_fold/virulence"/>
</dbReference>
<accession>A0A8H4EMX3</accession>
<organism evidence="6 7">
    <name type="scientific">Gigaspora margarita</name>
    <dbReference type="NCBI Taxonomy" id="4874"/>
    <lineage>
        <taxon>Eukaryota</taxon>
        <taxon>Fungi</taxon>
        <taxon>Fungi incertae sedis</taxon>
        <taxon>Mucoromycota</taxon>
        <taxon>Glomeromycotina</taxon>
        <taxon>Glomeromycetes</taxon>
        <taxon>Diversisporales</taxon>
        <taxon>Gigasporaceae</taxon>
        <taxon>Gigaspora</taxon>
    </lineage>
</organism>
<dbReference type="OrthoDB" id="2387690at2759"/>
<dbReference type="Gene3D" id="3.90.1030.20">
    <property type="entry name" value="DNA polymerase delta, p66 (Cdc27) subunit, wHTH domain"/>
    <property type="match status" value="1"/>
</dbReference>
<sequence>MNHLESVQNFIYHEKRIVTYKWLSLRLGIHTNHAKQMLSEFESSMSMAGKTPHAIYCLCGITKEDKYGVLLVPKEELEEAKQKYKTLTSIHIYSVEECRPKDAFALVITDCKPKKVVSTKPSNIVIKDCKSKNVVSTEPSNIVIKDCKSKNVVSTEQSNIVIKDFKSKNVVSTEQSNIVIKSENVVSTEPSNPSNIVITDCKSKNVVSTEPSNIVITDCKSENVVSTKPSNMVITDCKSKNIVSTEPSNMLKGIKLFESSSAMEIDQEQSQSLSKKQTRHRGRRRVTKKRIYQDAKGFKVSEDTYEWESFSEDECDPRQTGIDVTIKPESSGIKNGINKRGKRKGNDSSQKSLLNFFGKI</sequence>
<evidence type="ECO:0000256" key="3">
    <source>
        <dbReference type="ARBA" id="ARBA00022705"/>
    </source>
</evidence>
<dbReference type="GO" id="GO:0003887">
    <property type="term" value="F:DNA-directed DNA polymerase activity"/>
    <property type="evidence" value="ECO:0007669"/>
    <property type="project" value="TreeGrafter"/>
</dbReference>
<protein>
    <recommendedName>
        <fullName evidence="2">DNA polymerase delta subunit 3</fullName>
    </recommendedName>
</protein>
<dbReference type="GO" id="GO:0043625">
    <property type="term" value="C:delta DNA polymerase complex"/>
    <property type="evidence" value="ECO:0007669"/>
    <property type="project" value="InterPro"/>
</dbReference>
<evidence type="ECO:0000256" key="5">
    <source>
        <dbReference type="SAM" id="MobiDB-lite"/>
    </source>
</evidence>
<evidence type="ECO:0000313" key="7">
    <source>
        <dbReference type="Proteomes" id="UP000439903"/>
    </source>
</evidence>
<evidence type="ECO:0000256" key="1">
    <source>
        <dbReference type="ARBA" id="ARBA00004123"/>
    </source>
</evidence>
<dbReference type="EMBL" id="WTPW01000337">
    <property type="protein sequence ID" value="KAF0521263.1"/>
    <property type="molecule type" value="Genomic_DNA"/>
</dbReference>
<gene>
    <name evidence="6" type="ORF">F8M41_015846</name>
</gene>
<comment type="caution">
    <text evidence="6">The sequence shown here is derived from an EMBL/GenBank/DDBJ whole genome shotgun (WGS) entry which is preliminary data.</text>
</comment>
<dbReference type="FunFam" id="3.90.1030.20:FF:000002">
    <property type="entry name" value="DNA polymerase delta subunit"/>
    <property type="match status" value="1"/>
</dbReference>
<dbReference type="PANTHER" id="PTHR17598">
    <property type="entry name" value="DNA POLYMERASE DELTA SUBUNIT 3"/>
    <property type="match status" value="1"/>
</dbReference>
<dbReference type="GO" id="GO:1904161">
    <property type="term" value="P:DNA synthesis involved in UV-damage excision repair"/>
    <property type="evidence" value="ECO:0007669"/>
    <property type="project" value="TreeGrafter"/>
</dbReference>
<dbReference type="Proteomes" id="UP000439903">
    <property type="component" value="Unassembled WGS sequence"/>
</dbReference>
<feature type="region of interest" description="Disordered" evidence="5">
    <location>
        <begin position="311"/>
        <end position="350"/>
    </location>
</feature>
<keyword evidence="4" id="KW-0539">Nucleus</keyword>
<evidence type="ECO:0000256" key="4">
    <source>
        <dbReference type="ARBA" id="ARBA00023242"/>
    </source>
</evidence>
<dbReference type="SUPFAM" id="SSF51126">
    <property type="entry name" value="Pectin lyase-like"/>
    <property type="match status" value="1"/>
</dbReference>
<reference evidence="6 7" key="1">
    <citation type="journal article" date="2019" name="Environ. Microbiol.">
        <title>At the nexus of three kingdoms: the genome of the mycorrhizal fungus Gigaspora margarita provides insights into plant, endobacterial and fungal interactions.</title>
        <authorList>
            <person name="Venice F."/>
            <person name="Ghignone S."/>
            <person name="Salvioli di Fossalunga A."/>
            <person name="Amselem J."/>
            <person name="Novero M."/>
            <person name="Xianan X."/>
            <person name="Sedzielewska Toro K."/>
            <person name="Morin E."/>
            <person name="Lipzen A."/>
            <person name="Grigoriev I.V."/>
            <person name="Henrissat B."/>
            <person name="Martin F.M."/>
            <person name="Bonfante P."/>
        </authorList>
    </citation>
    <scope>NUCLEOTIDE SEQUENCE [LARGE SCALE GENOMIC DNA]</scope>
    <source>
        <strain evidence="6 7">BEG34</strain>
    </source>
</reference>
<keyword evidence="3" id="KW-0235">DNA replication</keyword>
<dbReference type="GO" id="GO:0006297">
    <property type="term" value="P:nucleotide-excision repair, DNA gap filling"/>
    <property type="evidence" value="ECO:0007669"/>
    <property type="project" value="TreeGrafter"/>
</dbReference>
<proteinExistence type="predicted"/>
<feature type="region of interest" description="Disordered" evidence="5">
    <location>
        <begin position="266"/>
        <end position="287"/>
    </location>
</feature>
<dbReference type="GO" id="GO:0006271">
    <property type="term" value="P:DNA strand elongation involved in DNA replication"/>
    <property type="evidence" value="ECO:0007669"/>
    <property type="project" value="TreeGrafter"/>
</dbReference>
<keyword evidence="7" id="KW-1185">Reference proteome</keyword>
<name>A0A8H4EMX3_GIGMA</name>
<dbReference type="PANTHER" id="PTHR17598:SF13">
    <property type="entry name" value="DNA POLYMERASE DELTA SUBUNIT 3"/>
    <property type="match status" value="1"/>
</dbReference>